<dbReference type="EMBL" id="NQYH01000013">
    <property type="protein sequence ID" value="RIY39758.1"/>
    <property type="molecule type" value="Genomic_DNA"/>
</dbReference>
<evidence type="ECO:0000256" key="2">
    <source>
        <dbReference type="ARBA" id="ARBA00022617"/>
    </source>
</evidence>
<dbReference type="Proteomes" id="UP000266206">
    <property type="component" value="Unassembled WGS sequence"/>
</dbReference>
<dbReference type="Pfam" id="PF00034">
    <property type="entry name" value="Cytochrom_C"/>
    <property type="match status" value="1"/>
</dbReference>
<evidence type="ECO:0000256" key="1">
    <source>
        <dbReference type="ARBA" id="ARBA00022448"/>
    </source>
</evidence>
<name>A0A3A1YRF5_9BURK</name>
<dbReference type="InterPro" id="IPR009056">
    <property type="entry name" value="Cyt_c-like_dom"/>
</dbReference>
<dbReference type="InterPro" id="IPR008168">
    <property type="entry name" value="Cyt_C_IC"/>
</dbReference>
<keyword evidence="3 6" id="KW-0479">Metal-binding</keyword>
<keyword evidence="11" id="KW-1185">Reference proteome</keyword>
<proteinExistence type="predicted"/>
<gene>
    <name evidence="8" type="ORF">CJO09_09695</name>
    <name evidence="9" type="ORF">CJP73_13015</name>
</gene>
<dbReference type="InterPro" id="IPR036909">
    <property type="entry name" value="Cyt_c-like_dom_sf"/>
</dbReference>
<dbReference type="AlphaFoldDB" id="A0A3A1YRF5"/>
<dbReference type="EMBL" id="NQOU01000003">
    <property type="protein sequence ID" value="RII82969.1"/>
    <property type="molecule type" value="Genomic_DNA"/>
</dbReference>
<comment type="caution">
    <text evidence="9">The sequence shown here is derived from an EMBL/GenBank/DDBJ whole genome shotgun (WGS) entry which is preliminary data.</text>
</comment>
<keyword evidence="5 6" id="KW-0408">Iron</keyword>
<dbReference type="PANTHER" id="PTHR35008:SF4">
    <property type="entry name" value="BLL4482 PROTEIN"/>
    <property type="match status" value="1"/>
</dbReference>
<protein>
    <recommendedName>
        <fullName evidence="7">Cytochrome c domain-containing protein</fullName>
    </recommendedName>
</protein>
<evidence type="ECO:0000256" key="6">
    <source>
        <dbReference type="PROSITE-ProRule" id="PRU00433"/>
    </source>
</evidence>
<evidence type="ECO:0000313" key="8">
    <source>
        <dbReference type="EMBL" id="RII82969.1"/>
    </source>
</evidence>
<dbReference type="PRINTS" id="PR00605">
    <property type="entry name" value="CYTCHROMECIC"/>
</dbReference>
<evidence type="ECO:0000256" key="5">
    <source>
        <dbReference type="ARBA" id="ARBA00023004"/>
    </source>
</evidence>
<keyword evidence="1" id="KW-0813">Transport</keyword>
<accession>A0A3A1YRF5</accession>
<dbReference type="SUPFAM" id="SSF46626">
    <property type="entry name" value="Cytochrome c"/>
    <property type="match status" value="1"/>
</dbReference>
<evidence type="ECO:0000313" key="11">
    <source>
        <dbReference type="Proteomes" id="UP000266483"/>
    </source>
</evidence>
<dbReference type="PROSITE" id="PS51007">
    <property type="entry name" value="CYTC"/>
    <property type="match status" value="1"/>
</dbReference>
<dbReference type="InterPro" id="IPR051459">
    <property type="entry name" value="Cytochrome_c-type_DH"/>
</dbReference>
<dbReference type="Proteomes" id="UP000266483">
    <property type="component" value="Unassembled WGS sequence"/>
</dbReference>
<evidence type="ECO:0000259" key="7">
    <source>
        <dbReference type="PROSITE" id="PS51007"/>
    </source>
</evidence>
<keyword evidence="2 6" id="KW-0349">Heme</keyword>
<feature type="domain" description="Cytochrome c" evidence="7">
    <location>
        <begin position="29"/>
        <end position="129"/>
    </location>
</feature>
<evidence type="ECO:0000313" key="10">
    <source>
        <dbReference type="Proteomes" id="UP000266206"/>
    </source>
</evidence>
<dbReference type="GO" id="GO:0005506">
    <property type="term" value="F:iron ion binding"/>
    <property type="evidence" value="ECO:0007669"/>
    <property type="project" value="InterPro"/>
</dbReference>
<dbReference type="GO" id="GO:0020037">
    <property type="term" value="F:heme binding"/>
    <property type="evidence" value="ECO:0007669"/>
    <property type="project" value="InterPro"/>
</dbReference>
<reference evidence="10 11" key="1">
    <citation type="submission" date="2017-08" db="EMBL/GenBank/DDBJ databases">
        <title>Pusillimonas indicus sp. nov., a member of the family Alcaligenaceae isolated from surface seawater.</title>
        <authorList>
            <person name="Li J."/>
        </authorList>
    </citation>
    <scope>NUCLEOTIDE SEQUENCE [LARGE SCALE GENOMIC DNA]</scope>
    <source>
        <strain evidence="8 11">17-4A</strain>
        <strain evidence="9 10">L52-1-41</strain>
    </source>
</reference>
<keyword evidence="4" id="KW-0249">Electron transport</keyword>
<dbReference type="OrthoDB" id="9811281at2"/>
<sequence length="146" mass="16141">MLVVLLVIAFYLTTLARSDGFIDPFADQGRLLQGKTVYTANCAACHGANLEGQANWRERLDNGRLPAPPHDKTGHTWHHPDRLLVDMVKHGLVPGRTAPPGYESDMPAYGGLLTDEEIVAVIAYIKSTWPPRVLEAQKEVTLRNSK</sequence>
<dbReference type="PANTHER" id="PTHR35008">
    <property type="entry name" value="BLL4482 PROTEIN-RELATED"/>
    <property type="match status" value="1"/>
</dbReference>
<evidence type="ECO:0000256" key="4">
    <source>
        <dbReference type="ARBA" id="ARBA00022982"/>
    </source>
</evidence>
<dbReference type="GO" id="GO:0009055">
    <property type="term" value="F:electron transfer activity"/>
    <property type="evidence" value="ECO:0007669"/>
    <property type="project" value="InterPro"/>
</dbReference>
<evidence type="ECO:0000313" key="9">
    <source>
        <dbReference type="EMBL" id="RIY39758.1"/>
    </source>
</evidence>
<evidence type="ECO:0000256" key="3">
    <source>
        <dbReference type="ARBA" id="ARBA00022723"/>
    </source>
</evidence>
<organism evidence="9 10">
    <name type="scientific">Neopusillimonas maritima</name>
    <dbReference type="NCBI Taxonomy" id="2026239"/>
    <lineage>
        <taxon>Bacteria</taxon>
        <taxon>Pseudomonadati</taxon>
        <taxon>Pseudomonadota</taxon>
        <taxon>Betaproteobacteria</taxon>
        <taxon>Burkholderiales</taxon>
        <taxon>Alcaligenaceae</taxon>
        <taxon>Neopusillimonas</taxon>
    </lineage>
</organism>
<dbReference type="RefSeq" id="WP_114421042.1">
    <property type="nucleotide sequence ID" value="NZ_CP170494.1"/>
</dbReference>
<dbReference type="Gene3D" id="1.10.760.10">
    <property type="entry name" value="Cytochrome c-like domain"/>
    <property type="match status" value="1"/>
</dbReference>